<keyword evidence="9 10" id="KW-0472">Membrane</keyword>
<evidence type="ECO:0000256" key="8">
    <source>
        <dbReference type="ARBA" id="ARBA00022989"/>
    </source>
</evidence>
<gene>
    <name evidence="11" type="ORF">NFI95_14615</name>
</gene>
<evidence type="ECO:0000256" key="9">
    <source>
        <dbReference type="ARBA" id="ARBA00023136"/>
    </source>
</evidence>
<protein>
    <recommendedName>
        <fullName evidence="10">Flagellar protein FliL</fullName>
    </recommendedName>
</protein>
<dbReference type="Proteomes" id="UP001524587">
    <property type="component" value="Unassembled WGS sequence"/>
</dbReference>
<keyword evidence="5 10" id="KW-0145">Chemotaxis</keyword>
<evidence type="ECO:0000256" key="2">
    <source>
        <dbReference type="ARBA" id="ARBA00004162"/>
    </source>
</evidence>
<dbReference type="PANTHER" id="PTHR35091">
    <property type="entry name" value="FLAGELLAR PROTEIN FLIL"/>
    <property type="match status" value="1"/>
</dbReference>
<accession>A0ABT1WB87</accession>
<feature type="transmembrane region" description="Helical" evidence="10">
    <location>
        <begin position="16"/>
        <end position="39"/>
    </location>
</feature>
<dbReference type="PANTHER" id="PTHR35091:SF2">
    <property type="entry name" value="FLAGELLAR PROTEIN FLIL"/>
    <property type="match status" value="1"/>
</dbReference>
<evidence type="ECO:0000256" key="7">
    <source>
        <dbReference type="ARBA" id="ARBA00022779"/>
    </source>
</evidence>
<reference evidence="11 12" key="1">
    <citation type="submission" date="2022-06" db="EMBL/GenBank/DDBJ databases">
        <title>Endosaccharibacter gen. nov., sp. nov., endophytic bacteria isolated from sugarcane.</title>
        <authorList>
            <person name="Pitiwittayakul N."/>
            <person name="Yukphan P."/>
            <person name="Charoenyingcharoen P."/>
            <person name="Tanasupawat S."/>
        </authorList>
    </citation>
    <scope>NUCLEOTIDE SEQUENCE [LARGE SCALE GENOMIC DNA]</scope>
    <source>
        <strain evidence="11 12">KSS8</strain>
    </source>
</reference>
<keyword evidence="10" id="KW-0997">Cell inner membrane</keyword>
<keyword evidence="11" id="KW-0969">Cilium</keyword>
<dbReference type="RefSeq" id="WP_422865159.1">
    <property type="nucleotide sequence ID" value="NZ_JAMSKV010000014.1"/>
</dbReference>
<keyword evidence="6 10" id="KW-0812">Transmembrane</keyword>
<evidence type="ECO:0000313" key="11">
    <source>
        <dbReference type="EMBL" id="MCQ8279675.1"/>
    </source>
</evidence>
<evidence type="ECO:0000256" key="4">
    <source>
        <dbReference type="ARBA" id="ARBA00022475"/>
    </source>
</evidence>
<organism evidence="11 12">
    <name type="scientific">Endosaccharibacter trunci</name>
    <dbReference type="NCBI Taxonomy" id="2812733"/>
    <lineage>
        <taxon>Bacteria</taxon>
        <taxon>Pseudomonadati</taxon>
        <taxon>Pseudomonadota</taxon>
        <taxon>Alphaproteobacteria</taxon>
        <taxon>Acetobacterales</taxon>
        <taxon>Acetobacteraceae</taxon>
        <taxon>Endosaccharibacter</taxon>
    </lineage>
</organism>
<dbReference type="Pfam" id="PF03748">
    <property type="entry name" value="FliL"/>
    <property type="match status" value="1"/>
</dbReference>
<evidence type="ECO:0000256" key="3">
    <source>
        <dbReference type="ARBA" id="ARBA00008281"/>
    </source>
</evidence>
<proteinExistence type="inferred from homology"/>
<evidence type="ECO:0000313" key="12">
    <source>
        <dbReference type="Proteomes" id="UP001524587"/>
    </source>
</evidence>
<keyword evidence="4" id="KW-1003">Cell membrane</keyword>
<comment type="caution">
    <text evidence="11">The sequence shown here is derived from an EMBL/GenBank/DDBJ whole genome shotgun (WGS) entry which is preliminary data.</text>
</comment>
<comment type="similarity">
    <text evidence="3 10">Belongs to the FliL family.</text>
</comment>
<sequence length="154" mass="16531">MSESAHREGGGGKKRLIMIVLAVVLIGGGGAGAWFGGLIGHGNQSSKAQAAAEKPVLVDLPDMISNLDTGGRRASFVKLHVKLQVDHAADVAAITAAEPELIDMFQTYLREMRPEELRGGEGTYRLREALMNRVDARLAPVQVSDLLFTQLLVQ</sequence>
<dbReference type="InterPro" id="IPR005503">
    <property type="entry name" value="FliL"/>
</dbReference>
<comment type="subcellular location">
    <subcellularLocation>
        <location evidence="10">Cell inner membrane</location>
    </subcellularLocation>
    <subcellularLocation>
        <location evidence="2">Cell membrane</location>
        <topology evidence="2">Single-pass membrane protein</topology>
    </subcellularLocation>
</comment>
<dbReference type="EMBL" id="JAMSKV010000014">
    <property type="protein sequence ID" value="MCQ8279675.1"/>
    <property type="molecule type" value="Genomic_DNA"/>
</dbReference>
<keyword evidence="7 10" id="KW-0283">Flagellar rotation</keyword>
<keyword evidence="12" id="KW-1185">Reference proteome</keyword>
<evidence type="ECO:0000256" key="6">
    <source>
        <dbReference type="ARBA" id="ARBA00022692"/>
    </source>
</evidence>
<evidence type="ECO:0000256" key="10">
    <source>
        <dbReference type="RuleBase" id="RU364125"/>
    </source>
</evidence>
<evidence type="ECO:0000256" key="1">
    <source>
        <dbReference type="ARBA" id="ARBA00002254"/>
    </source>
</evidence>
<keyword evidence="11" id="KW-0282">Flagellum</keyword>
<evidence type="ECO:0000256" key="5">
    <source>
        <dbReference type="ARBA" id="ARBA00022500"/>
    </source>
</evidence>
<comment type="function">
    <text evidence="1 10">Controls the rotational direction of flagella during chemotaxis.</text>
</comment>
<name>A0ABT1WB87_9PROT</name>
<keyword evidence="11" id="KW-0966">Cell projection</keyword>
<keyword evidence="8 10" id="KW-1133">Transmembrane helix</keyword>